<evidence type="ECO:0000259" key="7">
    <source>
        <dbReference type="Pfam" id="PF04542"/>
    </source>
</evidence>
<keyword evidence="10" id="KW-1185">Reference proteome</keyword>
<keyword evidence="3" id="KW-0805">Transcription regulation</keyword>
<dbReference type="CDD" id="cd06171">
    <property type="entry name" value="Sigma70_r4"/>
    <property type="match status" value="1"/>
</dbReference>
<protein>
    <submittedName>
        <fullName evidence="9">RNA polymerase sigma factor SigJ</fullName>
    </submittedName>
</protein>
<feature type="domain" description="RNA polymerase sigma factor 70 region 4 type 2" evidence="8">
    <location>
        <begin position="128"/>
        <end position="179"/>
    </location>
</feature>
<dbReference type="NCBIfam" id="TIGR02937">
    <property type="entry name" value="sigma70-ECF"/>
    <property type="match status" value="1"/>
</dbReference>
<comment type="subunit">
    <text evidence="2">Interacts transiently with the RNA polymerase catalytic core formed by RpoA, RpoB, RpoC and RpoZ (2 alpha, 1 beta, 1 beta' and 1 omega subunit) to form the RNA polymerase holoenzyme that can initiate transcription.</text>
</comment>
<keyword evidence="5" id="KW-0804">Transcription</keyword>
<feature type="compositionally biased region" description="Low complexity" evidence="6">
    <location>
        <begin position="15"/>
        <end position="24"/>
    </location>
</feature>
<evidence type="ECO:0000313" key="9">
    <source>
        <dbReference type="EMBL" id="WGW11803.1"/>
    </source>
</evidence>
<evidence type="ECO:0000256" key="4">
    <source>
        <dbReference type="ARBA" id="ARBA00023082"/>
    </source>
</evidence>
<dbReference type="SUPFAM" id="SSF88946">
    <property type="entry name" value="Sigma2 domain of RNA polymerase sigma factors"/>
    <property type="match status" value="1"/>
</dbReference>
<dbReference type="Pfam" id="PF08281">
    <property type="entry name" value="Sigma70_r4_2"/>
    <property type="match status" value="1"/>
</dbReference>
<sequence length="320" mass="35268">MTHEAAEFDDDRTDTAGNNATDTGGTRRHVELFAAHRGDLVGAAYRVLGSVHDAEDVVQDAWLRWSGVDIDTVRMPRAYLLQTVTRLALNRVRDQARRREEYIGPWLPEPAVAAEAEHQVELADDVSMALLVVLAALSPAERAAFVLKEVFGLPYGDIAEALDRSESAVRQLAHRAKNHVHERAPRYPVSPKTHHEVTVRFLEAVQNGSVDELLSLMAPDVTLITDGGGIRKAALRPLLGADNIIRWLFGVLAKPDVADLEMSLGHVNGQSAVVAHNGSAIDSVVFFDVDDGLIREGYAIRNPEKLRHLRLADIRVEREV</sequence>
<dbReference type="NCBIfam" id="NF007214">
    <property type="entry name" value="PRK09636.1"/>
    <property type="match status" value="1"/>
</dbReference>
<dbReference type="EMBL" id="CP090958">
    <property type="protein sequence ID" value="WGW11803.1"/>
    <property type="molecule type" value="Genomic_DNA"/>
</dbReference>
<proteinExistence type="inferred from homology"/>
<name>A0ABY8QS40_9MICO</name>
<dbReference type="PANTHER" id="PTHR30173:SF36">
    <property type="entry name" value="ECF RNA POLYMERASE SIGMA FACTOR SIGJ"/>
    <property type="match status" value="1"/>
</dbReference>
<feature type="region of interest" description="Disordered" evidence="6">
    <location>
        <begin position="1"/>
        <end position="24"/>
    </location>
</feature>
<evidence type="ECO:0000256" key="1">
    <source>
        <dbReference type="ARBA" id="ARBA00010641"/>
    </source>
</evidence>
<dbReference type="SUPFAM" id="SSF54427">
    <property type="entry name" value="NTF2-like"/>
    <property type="match status" value="1"/>
</dbReference>
<accession>A0ABY8QS40</accession>
<dbReference type="Proteomes" id="UP001209083">
    <property type="component" value="Chromosome"/>
</dbReference>
<dbReference type="PANTHER" id="PTHR30173">
    <property type="entry name" value="SIGMA 19 FACTOR"/>
    <property type="match status" value="1"/>
</dbReference>
<dbReference type="InterPro" id="IPR013325">
    <property type="entry name" value="RNA_pol_sigma_r2"/>
</dbReference>
<evidence type="ECO:0000256" key="5">
    <source>
        <dbReference type="ARBA" id="ARBA00023163"/>
    </source>
</evidence>
<dbReference type="InterPro" id="IPR014284">
    <property type="entry name" value="RNA_pol_sigma-70_dom"/>
</dbReference>
<dbReference type="InterPro" id="IPR032710">
    <property type="entry name" value="NTF2-like_dom_sf"/>
</dbReference>
<evidence type="ECO:0000256" key="6">
    <source>
        <dbReference type="SAM" id="MobiDB-lite"/>
    </source>
</evidence>
<gene>
    <name evidence="9" type="primary">sigJ</name>
    <name evidence="9" type="ORF">LWF01_17205</name>
</gene>
<dbReference type="InterPro" id="IPR013249">
    <property type="entry name" value="RNA_pol_sigma70_r4_t2"/>
</dbReference>
<dbReference type="InterPro" id="IPR052704">
    <property type="entry name" value="ECF_Sigma-70_Domain"/>
</dbReference>
<dbReference type="Pfam" id="PF04542">
    <property type="entry name" value="Sigma70_r2"/>
    <property type="match status" value="1"/>
</dbReference>
<dbReference type="Gene3D" id="3.10.450.50">
    <property type="match status" value="1"/>
</dbReference>
<comment type="similarity">
    <text evidence="1">Belongs to the sigma-70 factor family. ECF subfamily.</text>
</comment>
<evidence type="ECO:0000256" key="2">
    <source>
        <dbReference type="ARBA" id="ARBA00011344"/>
    </source>
</evidence>
<reference evidence="9 10" key="1">
    <citation type="submission" date="2023-05" db="EMBL/GenBank/DDBJ databases">
        <title>Lithophilousrod everest ZFBP1038 complete genpme.</title>
        <authorList>
            <person name="Tian M."/>
        </authorList>
    </citation>
    <scope>NUCLEOTIDE SEQUENCE [LARGE SCALE GENOMIC DNA]</scope>
    <source>
        <strain evidence="9 10">ZFBP1038</strain>
    </source>
</reference>
<dbReference type="InterPro" id="IPR013324">
    <property type="entry name" value="RNA_pol_sigma_r3/r4-like"/>
</dbReference>
<dbReference type="Gene3D" id="1.10.10.10">
    <property type="entry name" value="Winged helix-like DNA-binding domain superfamily/Winged helix DNA-binding domain"/>
    <property type="match status" value="1"/>
</dbReference>
<dbReference type="InterPro" id="IPR036388">
    <property type="entry name" value="WH-like_DNA-bd_sf"/>
</dbReference>
<dbReference type="RefSeq" id="WP_349638596.1">
    <property type="nucleotide sequence ID" value="NZ_CP090958.1"/>
</dbReference>
<evidence type="ECO:0000259" key="8">
    <source>
        <dbReference type="Pfam" id="PF08281"/>
    </source>
</evidence>
<feature type="domain" description="RNA polymerase sigma-70 region 2" evidence="7">
    <location>
        <begin position="32"/>
        <end position="98"/>
    </location>
</feature>
<evidence type="ECO:0000256" key="3">
    <source>
        <dbReference type="ARBA" id="ARBA00023015"/>
    </source>
</evidence>
<dbReference type="SUPFAM" id="SSF88659">
    <property type="entry name" value="Sigma3 and sigma4 domains of RNA polymerase sigma factors"/>
    <property type="match status" value="1"/>
</dbReference>
<dbReference type="Gene3D" id="1.10.1740.10">
    <property type="match status" value="1"/>
</dbReference>
<organism evidence="9 10">
    <name type="scientific">Saxibacter everestensis</name>
    <dbReference type="NCBI Taxonomy" id="2909229"/>
    <lineage>
        <taxon>Bacteria</taxon>
        <taxon>Bacillati</taxon>
        <taxon>Actinomycetota</taxon>
        <taxon>Actinomycetes</taxon>
        <taxon>Micrococcales</taxon>
        <taxon>Brevibacteriaceae</taxon>
        <taxon>Saxibacter</taxon>
    </lineage>
</organism>
<keyword evidence="4" id="KW-0731">Sigma factor</keyword>
<evidence type="ECO:0000313" key="10">
    <source>
        <dbReference type="Proteomes" id="UP001209083"/>
    </source>
</evidence>
<dbReference type="InterPro" id="IPR007627">
    <property type="entry name" value="RNA_pol_sigma70_r2"/>
</dbReference>